<comment type="caution">
    <text evidence="2">The sequence shown here is derived from an EMBL/GenBank/DDBJ whole genome shotgun (WGS) entry which is preliminary data.</text>
</comment>
<dbReference type="AlphaFoldDB" id="A0A0G0HRK5"/>
<organism evidence="2 3">
    <name type="scientific">Candidatus Woesebacteria bacterium GW2011_GWA1_37_8</name>
    <dbReference type="NCBI Taxonomy" id="1618546"/>
    <lineage>
        <taxon>Bacteria</taxon>
        <taxon>Candidatus Woeseibacteriota</taxon>
    </lineage>
</organism>
<feature type="transmembrane region" description="Helical" evidence="1">
    <location>
        <begin position="204"/>
        <end position="223"/>
    </location>
</feature>
<evidence type="ECO:0000313" key="2">
    <source>
        <dbReference type="EMBL" id="KKQ45793.1"/>
    </source>
</evidence>
<feature type="transmembrane region" description="Helical" evidence="1">
    <location>
        <begin position="259"/>
        <end position="277"/>
    </location>
</feature>
<reference evidence="2 3" key="1">
    <citation type="journal article" date="2015" name="Nature">
        <title>rRNA introns, odd ribosomes, and small enigmatic genomes across a large radiation of phyla.</title>
        <authorList>
            <person name="Brown C.T."/>
            <person name="Hug L.A."/>
            <person name="Thomas B.C."/>
            <person name="Sharon I."/>
            <person name="Castelle C.J."/>
            <person name="Singh A."/>
            <person name="Wilkins M.J."/>
            <person name="Williams K.H."/>
            <person name="Banfield J.F."/>
        </authorList>
    </citation>
    <scope>NUCLEOTIDE SEQUENCE [LARGE SCALE GENOMIC DNA]</scope>
</reference>
<keyword evidence="1" id="KW-0472">Membrane</keyword>
<evidence type="ECO:0000256" key="1">
    <source>
        <dbReference type="SAM" id="Phobius"/>
    </source>
</evidence>
<evidence type="ECO:0008006" key="4">
    <source>
        <dbReference type="Google" id="ProtNLM"/>
    </source>
</evidence>
<keyword evidence="1" id="KW-1133">Transmembrane helix</keyword>
<gene>
    <name evidence="2" type="ORF">US62_C0009G0024</name>
</gene>
<feature type="transmembrane region" description="Helical" evidence="1">
    <location>
        <begin position="286"/>
        <end position="303"/>
    </location>
</feature>
<accession>A0A0G0HRK5</accession>
<name>A0A0G0HRK5_9BACT</name>
<protein>
    <recommendedName>
        <fullName evidence="4">Glycosyltransferase RgtA/B/C/D-like domain-containing protein</fullName>
    </recommendedName>
</protein>
<dbReference type="EMBL" id="LBTR01000009">
    <property type="protein sequence ID" value="KKQ45793.1"/>
    <property type="molecule type" value="Genomic_DNA"/>
</dbReference>
<feature type="transmembrane region" description="Helical" evidence="1">
    <location>
        <begin position="335"/>
        <end position="353"/>
    </location>
</feature>
<sequence length="501" mass="57203">MKNKLSKYNLPIWLTIILLVVLILRIPSFFEPYSYGDEMIYLTLGQGVRQGIPLYSGLHDNKPPLLYITAAIAGNLFWFKAILAVWSLATITAFWKLVGALFPKNQRLHFFSVAVFAVLTTIPLLEGNIANAENFMIGPTIVAFYLILTKKSLKSVFLSGVLFSIATLFKIPAAFEVPVVIFYWLIGIKSFDKSEIIKLAKKTIVLSSGFLLPILLTFIWYFFQGALKQYFIAAFAQNFGYVSSWRPGDVQKPFLEKNAPLLIRGLIVFSISLFIFLKRKLYSKQFALASVWLLFALFAVTLSERPYPHYLLQAVPSISILVSMLIGISNYEQVLVLLPLSLSFFVPVYYHFWHYSTTVYYERFINLSLGKINKPDYLKTFGDQIPINYQVSEFLISSTKPTDKIFVWGDTSTIYAQTKRLPPIKYVADYHIRDFSSDSELIDKLNANKPEFIVILPNSNPPSQLISFITKNYGLAEQISNTNIWRLLNPKLRILLNSKKT</sequence>
<dbReference type="Proteomes" id="UP000034603">
    <property type="component" value="Unassembled WGS sequence"/>
</dbReference>
<keyword evidence="1" id="KW-0812">Transmembrane</keyword>
<feature type="transmembrane region" description="Helical" evidence="1">
    <location>
        <begin position="65"/>
        <end position="95"/>
    </location>
</feature>
<evidence type="ECO:0000313" key="3">
    <source>
        <dbReference type="Proteomes" id="UP000034603"/>
    </source>
</evidence>
<feature type="transmembrane region" description="Helical" evidence="1">
    <location>
        <begin position="107"/>
        <end position="125"/>
    </location>
</feature>
<proteinExistence type="predicted"/>
<feature type="transmembrane region" description="Helical" evidence="1">
    <location>
        <begin position="12"/>
        <end position="30"/>
    </location>
</feature>
<feature type="transmembrane region" description="Helical" evidence="1">
    <location>
        <begin position="309"/>
        <end position="328"/>
    </location>
</feature>
<feature type="transmembrane region" description="Helical" evidence="1">
    <location>
        <begin position="160"/>
        <end position="184"/>
    </location>
</feature>